<dbReference type="Gene3D" id="3.40.50.200">
    <property type="entry name" value="Peptidase S8/S53 domain"/>
    <property type="match status" value="2"/>
</dbReference>
<comment type="catalytic activity">
    <reaction evidence="1">
        <text>Release of an N-terminal tripeptide from a polypeptide.</text>
        <dbReference type="EC" id="3.4.14.10"/>
    </reaction>
</comment>
<feature type="domain" description="Peptidase S8/S53" evidence="11">
    <location>
        <begin position="46"/>
        <end position="511"/>
    </location>
</feature>
<dbReference type="PROSITE" id="PS00138">
    <property type="entry name" value="SUBTILASE_SER"/>
    <property type="match status" value="1"/>
</dbReference>
<dbReference type="InterPro" id="IPR046939">
    <property type="entry name" value="TPPII_C_sf"/>
</dbReference>
<comment type="caution">
    <text evidence="15">The sequence shown here is derived from an EMBL/GenBank/DDBJ whole genome shotgun (WGS) entry which is preliminary data.</text>
</comment>
<evidence type="ECO:0000256" key="8">
    <source>
        <dbReference type="ARBA" id="ARBA00022825"/>
    </source>
</evidence>
<organism evidence="15 16">
    <name type="scientific">Tieghemiomyces parasiticus</name>
    <dbReference type="NCBI Taxonomy" id="78921"/>
    <lineage>
        <taxon>Eukaryota</taxon>
        <taxon>Fungi</taxon>
        <taxon>Fungi incertae sedis</taxon>
        <taxon>Zoopagomycota</taxon>
        <taxon>Kickxellomycotina</taxon>
        <taxon>Dimargaritomycetes</taxon>
        <taxon>Dimargaritales</taxon>
        <taxon>Dimargaritaceae</taxon>
        <taxon>Tieghemiomyces</taxon>
    </lineage>
</organism>
<name>A0A9W7ZUH0_9FUNG</name>
<dbReference type="GO" id="GO:0004177">
    <property type="term" value="F:aminopeptidase activity"/>
    <property type="evidence" value="ECO:0007669"/>
    <property type="project" value="UniProtKB-KW"/>
</dbReference>
<feature type="compositionally biased region" description="Polar residues" evidence="10">
    <location>
        <begin position="1098"/>
        <end position="1112"/>
    </location>
</feature>
<dbReference type="Pfam" id="PF21223">
    <property type="entry name" value="TPPII_Ig-like-1"/>
    <property type="match status" value="1"/>
</dbReference>
<feature type="active site" description="Charge relay system" evidence="9">
    <location>
        <position position="471"/>
    </location>
</feature>
<feature type="active site" description="Charge relay system" evidence="9">
    <location>
        <position position="285"/>
    </location>
</feature>
<feature type="domain" description="Tripeptidyl peptidase II second Ig-like" evidence="12">
    <location>
        <begin position="828"/>
        <end position="1007"/>
    </location>
</feature>
<dbReference type="Gene3D" id="2.20.25.690">
    <property type="match status" value="1"/>
</dbReference>
<evidence type="ECO:0000256" key="6">
    <source>
        <dbReference type="ARBA" id="ARBA00022670"/>
    </source>
</evidence>
<dbReference type="InterPro" id="IPR046940">
    <property type="entry name" value="TPPII_Ig-like_sf"/>
</dbReference>
<accession>A0A9W7ZUH0</accession>
<dbReference type="InterPro" id="IPR023828">
    <property type="entry name" value="Peptidase_S8_Ser-AS"/>
</dbReference>
<dbReference type="EC" id="3.4.14.10" evidence="3"/>
<dbReference type="Proteomes" id="UP001150569">
    <property type="component" value="Unassembled WGS sequence"/>
</dbReference>
<dbReference type="Pfam" id="PF21316">
    <property type="entry name" value="TPPII_GBD"/>
    <property type="match status" value="1"/>
</dbReference>
<keyword evidence="16" id="KW-1185">Reference proteome</keyword>
<dbReference type="InterPro" id="IPR022229">
    <property type="entry name" value="TPPII_Ig-like-2"/>
</dbReference>
<evidence type="ECO:0000313" key="15">
    <source>
        <dbReference type="EMBL" id="KAJ1916869.1"/>
    </source>
</evidence>
<dbReference type="InterPro" id="IPR050131">
    <property type="entry name" value="Peptidase_S8_subtilisin-like"/>
</dbReference>
<evidence type="ECO:0000256" key="5">
    <source>
        <dbReference type="ARBA" id="ARBA00022438"/>
    </source>
</evidence>
<gene>
    <name evidence="15" type="ORF">IWQ60_007967</name>
</gene>
<evidence type="ECO:0000259" key="11">
    <source>
        <dbReference type="Pfam" id="PF00082"/>
    </source>
</evidence>
<dbReference type="Pfam" id="PF12580">
    <property type="entry name" value="TPPII"/>
    <property type="match status" value="1"/>
</dbReference>
<reference evidence="15" key="1">
    <citation type="submission" date="2022-07" db="EMBL/GenBank/DDBJ databases">
        <title>Phylogenomic reconstructions and comparative analyses of Kickxellomycotina fungi.</title>
        <authorList>
            <person name="Reynolds N.K."/>
            <person name="Stajich J.E."/>
            <person name="Barry K."/>
            <person name="Grigoriev I.V."/>
            <person name="Crous P."/>
            <person name="Smith M.E."/>
        </authorList>
    </citation>
    <scope>NUCLEOTIDE SEQUENCE</scope>
    <source>
        <strain evidence="15">RSA 861</strain>
    </source>
</reference>
<dbReference type="InterPro" id="IPR048383">
    <property type="entry name" value="TPPII_Ig-like-1"/>
</dbReference>
<dbReference type="PROSITE" id="PS51892">
    <property type="entry name" value="SUBTILASE"/>
    <property type="match status" value="1"/>
</dbReference>
<dbReference type="InterPro" id="IPR036852">
    <property type="entry name" value="Peptidase_S8/S53_dom_sf"/>
</dbReference>
<dbReference type="FunFam" id="3.40.50.200:FF:000003">
    <property type="entry name" value="Tripeptidyl peptidase 2"/>
    <property type="match status" value="1"/>
</dbReference>
<proteinExistence type="inferred from homology"/>
<evidence type="ECO:0000256" key="4">
    <source>
        <dbReference type="ARBA" id="ARBA00020244"/>
    </source>
</evidence>
<dbReference type="Gene3D" id="1.25.40.710">
    <property type="match status" value="1"/>
</dbReference>
<feature type="active site" description="Charge relay system" evidence="9">
    <location>
        <position position="55"/>
    </location>
</feature>
<comment type="similarity">
    <text evidence="2 9">Belongs to the peptidase S8 family.</text>
</comment>
<dbReference type="OrthoDB" id="10256524at2759"/>
<keyword evidence="8 9" id="KW-0720">Serine protease</keyword>
<evidence type="ECO:0000256" key="7">
    <source>
        <dbReference type="ARBA" id="ARBA00022801"/>
    </source>
</evidence>
<dbReference type="InterPro" id="IPR000209">
    <property type="entry name" value="Peptidase_S8/S53_dom"/>
</dbReference>
<protein>
    <recommendedName>
        <fullName evidence="4">Tripeptidyl-peptidase 2</fullName>
        <ecNumber evidence="3">3.4.14.10</ecNumber>
    </recommendedName>
</protein>
<dbReference type="Gene3D" id="2.60.40.3170">
    <property type="match status" value="1"/>
</dbReference>
<dbReference type="PRINTS" id="PR00723">
    <property type="entry name" value="SUBTILISIN"/>
</dbReference>
<dbReference type="InterPro" id="IPR015500">
    <property type="entry name" value="Peptidase_S8_subtilisin-rel"/>
</dbReference>
<keyword evidence="6 9" id="KW-0645">Protease</keyword>
<evidence type="ECO:0000256" key="1">
    <source>
        <dbReference type="ARBA" id="ARBA00001910"/>
    </source>
</evidence>
<feature type="region of interest" description="Disordered" evidence="10">
    <location>
        <begin position="1049"/>
        <end position="1133"/>
    </location>
</feature>
<dbReference type="EMBL" id="JANBPT010000565">
    <property type="protein sequence ID" value="KAJ1916869.1"/>
    <property type="molecule type" value="Genomic_DNA"/>
</dbReference>
<keyword evidence="5" id="KW-0031">Aminopeptidase</keyword>
<dbReference type="PANTHER" id="PTHR43806:SF14">
    <property type="entry name" value="TRIPEPTIDYL-PEPTIDASE 2"/>
    <property type="match status" value="1"/>
</dbReference>
<dbReference type="GO" id="GO:0005829">
    <property type="term" value="C:cytosol"/>
    <property type="evidence" value="ECO:0007669"/>
    <property type="project" value="TreeGrafter"/>
</dbReference>
<evidence type="ECO:0000259" key="14">
    <source>
        <dbReference type="Pfam" id="PF21316"/>
    </source>
</evidence>
<dbReference type="PANTHER" id="PTHR43806">
    <property type="entry name" value="PEPTIDASE S8"/>
    <property type="match status" value="1"/>
</dbReference>
<evidence type="ECO:0000256" key="10">
    <source>
        <dbReference type="SAM" id="MobiDB-lite"/>
    </source>
</evidence>
<dbReference type="InterPro" id="IPR048384">
    <property type="entry name" value="TPPII_GBD"/>
</dbReference>
<evidence type="ECO:0000259" key="13">
    <source>
        <dbReference type="Pfam" id="PF21223"/>
    </source>
</evidence>
<dbReference type="GO" id="GO:0008240">
    <property type="term" value="F:tripeptidyl-peptidase activity"/>
    <property type="evidence" value="ECO:0007669"/>
    <property type="project" value="UniProtKB-EC"/>
</dbReference>
<sequence length="1402" mass="152163">MSNNPSVWRSLSHPAKPIEHFPDRGLMPKEDTQVSAFLNKYPEYDGRGTVIGIMDTGVDPAAYGLQVTSDGKPKIIDIIDCTGSGDVIMEKADAPTRATVDGEDVLTLKGLTGRTLILSEDWKNPTGEYRLGVKSLYDMFPAPLVGELKWSAKQRMIQKNNPLLSQAQNALSDFKATHPDTKNLGEADDATFQDLTARVTLLQKWGEQFEDIGHLADCLLFHDGEHWVAVVAPVDTTDLRQVPRLRDYKVAQEYDTFSARDQMSYSVKVYDEGKVLSIVTTAGYHGTHVAGITAAYHPDEPAVSGIAPGAQIISLKIGDHRLNSMETGTGVTRAAIALVDSRCDLANMSYGEPAAEANRGYFVDLVREEVVGRYGCIFVSSAGNEGPGLSTVGCPGGTTSDVIGVGAYVGHSQMRAEYALTEMGPEVPYTWSSRGPTQDGAVGVDIYAPGSAVTSYPAYTLKRANLLNGTSMSSPNACGCLALLLSACKATDLTYTPFRIKSAMVNSAKSVDDPFNVGFIQVDAAWAYLQKYAGEVDQDINFKVDLPNSNAGGRGVYLREPSHTSTPAYCSVRISSTFMAEHDDADAAAQDALRKAQFAFEKRVTVVTSAAYVRAPDFVYLNSAGTTFNIVVDPTALTAGRFYFTEVLGYDAEKVDRGPLFRIPVTICKPELPDEAGSLRFTNLTFTSAAIERRFVHVPLGASHAVVRVISHNADPTAPTRFDLHATQLRRDRRFNYLGARFNAMLFACDFGKGKGDSQVIRRSFNVSGNGTLELCLAQFWSGPGAHTLSLEVDFHGFQLMGASSNSDGAVLLDLPAGITRLDMATPLRPEESISVTAKLTHLQRSLRPSNSVIRPLSRDRDLLPNQTVTMELVLTYPLNGYDGNRDYLFSMPLFNNVVYDTVIENVALMVFDARKKLLAYQGSYVHMLSLPCKGDYTVLVQLRHSSLKLLQSYVDMPLLMRYALPKGDMLAPKVTLGSRLTTPDSAKAGRRWMLTKGSQTPVYLHTTSLSRPAAAKAGDMLCGDFCINCPSIPNGVKFPLIGPVPPVSIKTTNSGSQDDEGGSGDDKASGSVAAPPSVGGSFPTVSKLTSGAYPTKPTDQTNRSAASSSDGGLTGPVIEGASAADNTAGTGTPSLAEQYREALWKWKLEWAKKAKDDAMLRQRLLDELDGECDQYLPYLEYLLEQAAEKMESAASAPSSDDQDQASLTTVASSPRHLALETMSAADRVITRLDAPALAAAVRALPPSFQSKEYKAKQKELKEQVASLVNAYRRSVEALLMLTQGPGESSSSDQGPNGDADYESQLTVTFSEYSRWQKRDFTDIGYLKAYVQVELRAGRHGNALSAILTYQDKVERTAANVKDLTCIDHLKIEVLRKAGYDNWADHFADLLRQAVPKSYAAF</sequence>
<feature type="domain" description="Tripeptidyl-peptidase II first Ig-like" evidence="13">
    <location>
        <begin position="540"/>
        <end position="667"/>
    </location>
</feature>
<dbReference type="GO" id="GO:0004252">
    <property type="term" value="F:serine-type endopeptidase activity"/>
    <property type="evidence" value="ECO:0007669"/>
    <property type="project" value="UniProtKB-UniRule"/>
</dbReference>
<keyword evidence="7 9" id="KW-0378">Hydrolase</keyword>
<dbReference type="SUPFAM" id="SSF52743">
    <property type="entry name" value="Subtilisin-like"/>
    <property type="match status" value="1"/>
</dbReference>
<feature type="domain" description="Tripeptidyl-peptidase II galactose-binding" evidence="14">
    <location>
        <begin position="688"/>
        <end position="783"/>
    </location>
</feature>
<evidence type="ECO:0000256" key="2">
    <source>
        <dbReference type="ARBA" id="ARBA00011073"/>
    </source>
</evidence>
<evidence type="ECO:0000256" key="9">
    <source>
        <dbReference type="PROSITE-ProRule" id="PRU01240"/>
    </source>
</evidence>
<dbReference type="GO" id="GO:0006508">
    <property type="term" value="P:proteolysis"/>
    <property type="evidence" value="ECO:0007669"/>
    <property type="project" value="UniProtKB-KW"/>
</dbReference>
<dbReference type="Pfam" id="PF00082">
    <property type="entry name" value="Peptidase_S8"/>
    <property type="match status" value="1"/>
</dbReference>
<evidence type="ECO:0000313" key="16">
    <source>
        <dbReference type="Proteomes" id="UP001150569"/>
    </source>
</evidence>
<evidence type="ECO:0000256" key="3">
    <source>
        <dbReference type="ARBA" id="ARBA00012462"/>
    </source>
</evidence>
<evidence type="ECO:0000259" key="12">
    <source>
        <dbReference type="Pfam" id="PF12580"/>
    </source>
</evidence>